<dbReference type="InterPro" id="IPR011011">
    <property type="entry name" value="Znf_FYVE_PHD"/>
</dbReference>
<dbReference type="STRING" id="1071380.I2GVF3"/>
<evidence type="ECO:0000313" key="9">
    <source>
        <dbReference type="Proteomes" id="UP000002866"/>
    </source>
</evidence>
<dbReference type="CDD" id="cd16489">
    <property type="entry name" value="mRING-CH-C4HC2H_ZNRF"/>
    <property type="match status" value="1"/>
</dbReference>
<evidence type="ECO:0000256" key="2">
    <source>
        <dbReference type="ARBA" id="ARBA00022771"/>
    </source>
</evidence>
<evidence type="ECO:0000259" key="6">
    <source>
        <dbReference type="PROSITE" id="PS50089"/>
    </source>
</evidence>
<dbReference type="Pfam" id="PF13639">
    <property type="entry name" value="zf-RING_2"/>
    <property type="match status" value="1"/>
</dbReference>
<dbReference type="Proteomes" id="UP000002866">
    <property type="component" value="Chromosome 1"/>
</dbReference>
<gene>
    <name evidence="8" type="primary">TBLA0A03050</name>
    <name evidence="8" type="ORF">TBLA_0A03050</name>
</gene>
<feature type="region of interest" description="Disordered" evidence="5">
    <location>
        <begin position="140"/>
        <end position="214"/>
    </location>
</feature>
<dbReference type="PANTHER" id="PTHR23164">
    <property type="entry name" value="EARLY ENDOSOME ANTIGEN 1"/>
    <property type="match status" value="1"/>
</dbReference>
<dbReference type="RefSeq" id="XP_004177624.1">
    <property type="nucleotide sequence ID" value="XM_004177576.1"/>
</dbReference>
<dbReference type="InterPro" id="IPR000306">
    <property type="entry name" value="Znf_FYVE"/>
</dbReference>
<evidence type="ECO:0000256" key="5">
    <source>
        <dbReference type="SAM" id="MobiDB-lite"/>
    </source>
</evidence>
<dbReference type="GeneID" id="14492895"/>
<proteinExistence type="predicted"/>
<evidence type="ECO:0000259" key="7">
    <source>
        <dbReference type="PROSITE" id="PS50178"/>
    </source>
</evidence>
<dbReference type="SUPFAM" id="SSF57903">
    <property type="entry name" value="FYVE/PHD zinc finger"/>
    <property type="match status" value="1"/>
</dbReference>
<dbReference type="HOGENOM" id="CLU_069851_0_0_1"/>
<dbReference type="SMART" id="SM00064">
    <property type="entry name" value="FYVE"/>
    <property type="match status" value="1"/>
</dbReference>
<dbReference type="SUPFAM" id="SSF57850">
    <property type="entry name" value="RING/U-box"/>
    <property type="match status" value="1"/>
</dbReference>
<dbReference type="PROSITE" id="PS50089">
    <property type="entry name" value="ZF_RING_2"/>
    <property type="match status" value="1"/>
</dbReference>
<accession>I2GVF3</accession>
<organism evidence="8 9">
    <name type="scientific">Henningerozyma blattae (strain ATCC 34711 / CBS 6284 / DSM 70876 / NBRC 10599 / NRRL Y-10934 / UCD 77-7)</name>
    <name type="common">Yeast</name>
    <name type="synonym">Tetrapisispora blattae</name>
    <dbReference type="NCBI Taxonomy" id="1071380"/>
    <lineage>
        <taxon>Eukaryota</taxon>
        <taxon>Fungi</taxon>
        <taxon>Dikarya</taxon>
        <taxon>Ascomycota</taxon>
        <taxon>Saccharomycotina</taxon>
        <taxon>Saccharomycetes</taxon>
        <taxon>Saccharomycetales</taxon>
        <taxon>Saccharomycetaceae</taxon>
        <taxon>Henningerozyma</taxon>
    </lineage>
</organism>
<reference evidence="8 9" key="1">
    <citation type="journal article" date="2011" name="Proc. Natl. Acad. Sci. U.S.A.">
        <title>Evolutionary erosion of yeast sex chromosomes by mating-type switching accidents.</title>
        <authorList>
            <person name="Gordon J.L."/>
            <person name="Armisen D."/>
            <person name="Proux-Wera E."/>
            <person name="Oheigeartaigh S.S."/>
            <person name="Byrne K.P."/>
            <person name="Wolfe K.H."/>
        </authorList>
    </citation>
    <scope>NUCLEOTIDE SEQUENCE [LARGE SCALE GENOMIC DNA]</scope>
    <source>
        <strain evidence="9">ATCC 34711 / CBS 6284 / DSM 70876 / NBRC 10599 / NRRL Y-10934 / UCD 77-7</strain>
    </source>
</reference>
<dbReference type="GO" id="GO:0032266">
    <property type="term" value="F:phosphatidylinositol-3-phosphate binding"/>
    <property type="evidence" value="ECO:0007669"/>
    <property type="project" value="UniProtKB-ARBA"/>
</dbReference>
<dbReference type="OMA" id="CWCKFHE"/>
<dbReference type="PROSITE" id="PS50178">
    <property type="entry name" value="ZF_FYVE"/>
    <property type="match status" value="1"/>
</dbReference>
<dbReference type="InterPro" id="IPR017455">
    <property type="entry name" value="Znf_FYVE-rel"/>
</dbReference>
<keyword evidence="2 4" id="KW-0863">Zinc-finger</keyword>
<dbReference type="eggNOG" id="KOG1729">
    <property type="taxonomic scope" value="Eukaryota"/>
</dbReference>
<dbReference type="Pfam" id="PF01363">
    <property type="entry name" value="FYVE"/>
    <property type="match status" value="1"/>
</dbReference>
<name>I2GVF3_HENB6</name>
<protein>
    <recommendedName>
        <fullName evidence="10">FYVE-type domain-containing protein</fullName>
    </recommendedName>
</protein>
<feature type="compositionally biased region" description="Acidic residues" evidence="5">
    <location>
        <begin position="143"/>
        <end position="152"/>
    </location>
</feature>
<keyword evidence="3" id="KW-0862">Zinc</keyword>
<keyword evidence="1" id="KW-0479">Metal-binding</keyword>
<feature type="domain" description="FYVE-type" evidence="7">
    <location>
        <begin position="36"/>
        <end position="121"/>
    </location>
</feature>
<dbReference type="AlphaFoldDB" id="I2GVF3"/>
<feature type="compositionally biased region" description="Polar residues" evidence="5">
    <location>
        <begin position="157"/>
        <end position="198"/>
    </location>
</feature>
<feature type="domain" description="RING-type" evidence="6">
    <location>
        <begin position="301"/>
        <end position="356"/>
    </location>
</feature>
<dbReference type="EMBL" id="HE806316">
    <property type="protein sequence ID" value="CCH58105.1"/>
    <property type="molecule type" value="Genomic_DNA"/>
</dbReference>
<dbReference type="GO" id="GO:0008270">
    <property type="term" value="F:zinc ion binding"/>
    <property type="evidence" value="ECO:0007669"/>
    <property type="project" value="UniProtKB-KW"/>
</dbReference>
<sequence>MFIATQISNFPSNTSITKPIHSKKFHSNRKYTWQPDNEVKYCTQCKKRFTWFLRKHHCRHCGKIFCDNCSNNFPILLNPDNKSVTLLNRPNTKLYMTATEHNSNYSISPFRACDDCFKLLLDNRLILSDWKRETILQHHEQGEDIEETEEIIDIPRESSQTSNENLTGGESSNLSLRDSSPQESGSSNADTFETTHTSPLLDRNLPSNDMTPATQHDIDDSAFCPICAVPLAQFDDSSIHIEDCILRVENIHITNANATPTTNYSNNTKVSNEMLTSRVPFRNRMLIYKIPADSTAKIQECPICFEDLLPDEKIGRLECLCVFHYRCIKRWYKKKINQLGTDDPNLKHRNFCPFHDALGFK</sequence>
<evidence type="ECO:0000313" key="8">
    <source>
        <dbReference type="EMBL" id="CCH58105.1"/>
    </source>
</evidence>
<dbReference type="InterPro" id="IPR001841">
    <property type="entry name" value="Znf_RING"/>
</dbReference>
<dbReference type="SMART" id="SM00184">
    <property type="entry name" value="RING"/>
    <property type="match status" value="1"/>
</dbReference>
<keyword evidence="9" id="KW-1185">Reference proteome</keyword>
<evidence type="ECO:0000256" key="4">
    <source>
        <dbReference type="PROSITE-ProRule" id="PRU00175"/>
    </source>
</evidence>
<evidence type="ECO:0000256" key="3">
    <source>
        <dbReference type="ARBA" id="ARBA00022833"/>
    </source>
</evidence>
<dbReference type="InParanoid" id="I2GVF3"/>
<dbReference type="Gene3D" id="3.30.40.10">
    <property type="entry name" value="Zinc/RING finger domain, C3HC4 (zinc finger)"/>
    <property type="match status" value="2"/>
</dbReference>
<dbReference type="KEGG" id="tbl:TBLA_0A03050"/>
<dbReference type="InterPro" id="IPR013083">
    <property type="entry name" value="Znf_RING/FYVE/PHD"/>
</dbReference>
<dbReference type="GO" id="GO:0098588">
    <property type="term" value="C:bounding membrane of organelle"/>
    <property type="evidence" value="ECO:0007669"/>
    <property type="project" value="UniProtKB-ARBA"/>
</dbReference>
<evidence type="ECO:0000256" key="1">
    <source>
        <dbReference type="ARBA" id="ARBA00022723"/>
    </source>
</evidence>
<dbReference type="OrthoDB" id="660555at2759"/>
<evidence type="ECO:0008006" key="10">
    <source>
        <dbReference type="Google" id="ProtNLM"/>
    </source>
</evidence>
<feature type="compositionally biased region" description="Polar residues" evidence="5">
    <location>
        <begin position="205"/>
        <end position="214"/>
    </location>
</feature>